<keyword evidence="2" id="KW-1185">Reference proteome</keyword>
<evidence type="ECO:0000313" key="1">
    <source>
        <dbReference type="EMBL" id="EEG52354.1"/>
    </source>
</evidence>
<reference evidence="1 2" key="1">
    <citation type="submission" date="2009-01" db="EMBL/GenBank/DDBJ databases">
        <authorList>
            <person name="Fulton L."/>
            <person name="Clifton S."/>
            <person name="Fulton B."/>
            <person name="Xu J."/>
            <person name="Minx P."/>
            <person name="Pepin K.H."/>
            <person name="Johnson M."/>
            <person name="Bhonagiri V."/>
            <person name="Nash W.E."/>
            <person name="Mardis E.R."/>
            <person name="Wilson R.K."/>
        </authorList>
    </citation>
    <scope>NUCLEOTIDE SEQUENCE [LARGE SCALE GENOMIC DNA]</scope>
    <source>
        <strain evidence="1 2">DSM 15981</strain>
    </source>
</reference>
<comment type="caution">
    <text evidence="1">The sequence shown here is derived from an EMBL/GenBank/DDBJ whole genome shotgun (WGS) entry which is preliminary data.</text>
</comment>
<name>C0D8D9_9FIRM</name>
<protein>
    <submittedName>
        <fullName evidence="1">Uncharacterized protein</fullName>
    </submittedName>
</protein>
<sequence>MLKPSRSALGGTGTIWKLYFVCIPVFIIHYIVYITFAEIASGKFKLPGILAGN</sequence>
<dbReference type="HOGENOM" id="CLU_3060006_0_0_9"/>
<organism evidence="1 2">
    <name type="scientific">[Clostridium] asparagiforme DSM 15981</name>
    <dbReference type="NCBI Taxonomy" id="518636"/>
    <lineage>
        <taxon>Bacteria</taxon>
        <taxon>Bacillati</taxon>
        <taxon>Bacillota</taxon>
        <taxon>Clostridia</taxon>
        <taxon>Lachnospirales</taxon>
        <taxon>Lachnospiraceae</taxon>
        <taxon>Enterocloster</taxon>
    </lineage>
</organism>
<reference evidence="1 2" key="2">
    <citation type="submission" date="2009-02" db="EMBL/GenBank/DDBJ databases">
        <title>Draft genome sequence of Clostridium asparagiforme (DSM 15981).</title>
        <authorList>
            <person name="Sudarsanam P."/>
            <person name="Ley R."/>
            <person name="Guruge J."/>
            <person name="Turnbaugh P.J."/>
            <person name="Mahowald M."/>
            <person name="Liep D."/>
            <person name="Gordon J."/>
        </authorList>
    </citation>
    <scope>NUCLEOTIDE SEQUENCE [LARGE SCALE GENOMIC DNA]</scope>
    <source>
        <strain evidence="1 2">DSM 15981</strain>
    </source>
</reference>
<proteinExistence type="predicted"/>
<accession>C0D8D9</accession>
<dbReference type="AlphaFoldDB" id="C0D8D9"/>
<dbReference type="Proteomes" id="UP000004756">
    <property type="component" value="Unassembled WGS sequence"/>
</dbReference>
<dbReference type="EMBL" id="ACCJ01000452">
    <property type="protein sequence ID" value="EEG52354.1"/>
    <property type="molecule type" value="Genomic_DNA"/>
</dbReference>
<evidence type="ECO:0000313" key="2">
    <source>
        <dbReference type="Proteomes" id="UP000004756"/>
    </source>
</evidence>
<gene>
    <name evidence="1" type="ORF">CLOSTASPAR_05537</name>
</gene>